<keyword evidence="2" id="KW-1185">Reference proteome</keyword>
<dbReference type="InterPro" id="IPR032675">
    <property type="entry name" value="LRR_dom_sf"/>
</dbReference>
<dbReference type="AlphaFoldDB" id="A0A9P7FMA4"/>
<feature type="non-terminal residue" evidence="1">
    <location>
        <position position="370"/>
    </location>
</feature>
<dbReference type="Gene3D" id="3.80.10.10">
    <property type="entry name" value="Ribonuclease Inhibitor"/>
    <property type="match status" value="1"/>
</dbReference>
<gene>
    <name evidence="1" type="ORF">H0H81_006839</name>
</gene>
<dbReference type="EMBL" id="JABCKI010007507">
    <property type="protein sequence ID" value="KAG5633560.1"/>
    <property type="molecule type" value="Genomic_DNA"/>
</dbReference>
<protein>
    <recommendedName>
        <fullName evidence="3">F-box domain-containing protein</fullName>
    </recommendedName>
</protein>
<name>A0A9P7FMA4_9AGAR</name>
<reference evidence="1" key="2">
    <citation type="submission" date="2021-10" db="EMBL/GenBank/DDBJ databases">
        <title>Phylogenomics reveals ancestral predisposition of the termite-cultivated fungus Termitomyces towards a domesticated lifestyle.</title>
        <authorList>
            <person name="Auxier B."/>
            <person name="Grum-Grzhimaylo A."/>
            <person name="Cardenas M.E."/>
            <person name="Lodge J.D."/>
            <person name="Laessoe T."/>
            <person name="Pedersen O."/>
            <person name="Smith M.E."/>
            <person name="Kuyper T.W."/>
            <person name="Franco-Molano E.A."/>
            <person name="Baroni T.J."/>
            <person name="Aanen D.K."/>
        </authorList>
    </citation>
    <scope>NUCLEOTIDE SEQUENCE</scope>
    <source>
        <strain evidence="1">D49</strain>
    </source>
</reference>
<evidence type="ECO:0000313" key="1">
    <source>
        <dbReference type="EMBL" id="KAG5633560.1"/>
    </source>
</evidence>
<evidence type="ECO:0000313" key="2">
    <source>
        <dbReference type="Proteomes" id="UP000717328"/>
    </source>
</evidence>
<organism evidence="1 2">
    <name type="scientific">Sphagnurus paluster</name>
    <dbReference type="NCBI Taxonomy" id="117069"/>
    <lineage>
        <taxon>Eukaryota</taxon>
        <taxon>Fungi</taxon>
        <taxon>Dikarya</taxon>
        <taxon>Basidiomycota</taxon>
        <taxon>Agaricomycotina</taxon>
        <taxon>Agaricomycetes</taxon>
        <taxon>Agaricomycetidae</taxon>
        <taxon>Agaricales</taxon>
        <taxon>Tricholomatineae</taxon>
        <taxon>Lyophyllaceae</taxon>
        <taxon>Sphagnurus</taxon>
    </lineage>
</organism>
<dbReference type="OrthoDB" id="3005016at2759"/>
<sequence length="370" mass="42522">MDSRTSLLHKIEFIAGTSNTIVLSRSERQIALYLISSTEDFQDWYSSDEERLERLRVAVAPHKQLPVELLSVIFALSIPSLGFTVPPTSRKAPWSLRSVCSLWRKVVLRDPHLWNNLEILIPNRWQNAAKATVIEYLQHLQRDIMDPEAPISLRFYGSESDLSGSFVPSVYDHFLQPNLHRFRHIFVKDHQAIVRILRIPGSSFTNLESLTILSSSYETTFTVERPAALFKDLQSLRRLTFELFNYTHLMDFTNTTMPWRQLTHLTITPPPKLAHYAFVEVTNALEILRQCESLVHFKLGIAPFALAHNKIQNIAISVPTLRTFELRCFTPVSEESSPMAQFFGSLHFPALVELRVHAYNDPTQFGHLGR</sequence>
<accession>A0A9P7FMA4</accession>
<comment type="caution">
    <text evidence="1">The sequence shown here is derived from an EMBL/GenBank/DDBJ whole genome shotgun (WGS) entry which is preliminary data.</text>
</comment>
<dbReference type="Proteomes" id="UP000717328">
    <property type="component" value="Unassembled WGS sequence"/>
</dbReference>
<reference evidence="1" key="1">
    <citation type="submission" date="2021-02" db="EMBL/GenBank/DDBJ databases">
        <authorList>
            <person name="Nieuwenhuis M."/>
            <person name="Van De Peppel L.J.J."/>
        </authorList>
    </citation>
    <scope>NUCLEOTIDE SEQUENCE</scope>
    <source>
        <strain evidence="1">D49</strain>
    </source>
</reference>
<evidence type="ECO:0008006" key="3">
    <source>
        <dbReference type="Google" id="ProtNLM"/>
    </source>
</evidence>
<dbReference type="SUPFAM" id="SSF52047">
    <property type="entry name" value="RNI-like"/>
    <property type="match status" value="1"/>
</dbReference>
<proteinExistence type="predicted"/>